<dbReference type="HOGENOM" id="CLU_2580449_0_0_1"/>
<dbReference type="AlphaFoldDB" id="T0LCZ7"/>
<dbReference type="Pfam" id="PF13393">
    <property type="entry name" value="tRNA-synt_His"/>
    <property type="match status" value="1"/>
</dbReference>
<reference evidence="2 3" key="1">
    <citation type="journal article" date="2013" name="BMC Genomics">
        <title>Genome sequencing and comparative genomics of honey bee microsporidia, Nosema apis reveal novel insights into host-parasite interactions.</title>
        <authorList>
            <person name="Chen Yp."/>
            <person name="Pettis J.S."/>
            <person name="Zhao Y."/>
            <person name="Liu X."/>
            <person name="Tallon L.J."/>
            <person name="Sadzewicz L.D."/>
            <person name="Li R."/>
            <person name="Zheng H."/>
            <person name="Huang S."/>
            <person name="Zhang X."/>
            <person name="Hamilton M.C."/>
            <person name="Pernal S.F."/>
            <person name="Melathopoulos A.P."/>
            <person name="Yan X."/>
            <person name="Evans J.D."/>
        </authorList>
    </citation>
    <scope>NUCLEOTIDE SEQUENCE [LARGE SCALE GENOMIC DNA]</scope>
    <source>
        <strain evidence="2 3">BRL 01</strain>
    </source>
</reference>
<sequence length="90" mass="10390">MELRTPKGTNDYSPEESTLYTNVLDKIKSIFTLHGAVPLETPVFELKSILLNKYGEDYKLIYDVHDGSLALRYDLTVPFARYMSMNKLKK</sequence>
<dbReference type="InterPro" id="IPR041715">
    <property type="entry name" value="HisRS-like_core"/>
</dbReference>
<dbReference type="Proteomes" id="UP000053780">
    <property type="component" value="Unassembled WGS sequence"/>
</dbReference>
<keyword evidence="2" id="KW-0436">Ligase</keyword>
<evidence type="ECO:0000313" key="2">
    <source>
        <dbReference type="EMBL" id="EQB62178.1"/>
    </source>
</evidence>
<dbReference type="Gene3D" id="3.30.930.10">
    <property type="entry name" value="Bira Bifunctional Protein, Domain 2"/>
    <property type="match status" value="1"/>
</dbReference>
<dbReference type="GO" id="GO:0004821">
    <property type="term" value="F:histidine-tRNA ligase activity"/>
    <property type="evidence" value="ECO:0007669"/>
    <property type="project" value="TreeGrafter"/>
</dbReference>
<keyword evidence="3" id="KW-1185">Reference proteome</keyword>
<organism evidence="2 3">
    <name type="scientific">Vairimorpha apis BRL 01</name>
    <dbReference type="NCBI Taxonomy" id="1037528"/>
    <lineage>
        <taxon>Eukaryota</taxon>
        <taxon>Fungi</taxon>
        <taxon>Fungi incertae sedis</taxon>
        <taxon>Microsporidia</taxon>
        <taxon>Nosematidae</taxon>
        <taxon>Vairimorpha</taxon>
    </lineage>
</organism>
<feature type="domain" description="Class II Histidinyl-tRNA synthetase (HisRS)-like catalytic core" evidence="1">
    <location>
        <begin position="8"/>
        <end position="85"/>
    </location>
</feature>
<accession>T0LCZ7</accession>
<protein>
    <submittedName>
        <fullName evidence="2">Histidine-trna ligase</fullName>
    </submittedName>
</protein>
<name>T0LCZ7_9MICR</name>
<dbReference type="GO" id="GO:0005829">
    <property type="term" value="C:cytosol"/>
    <property type="evidence" value="ECO:0007669"/>
    <property type="project" value="TreeGrafter"/>
</dbReference>
<evidence type="ECO:0000313" key="3">
    <source>
        <dbReference type="Proteomes" id="UP000053780"/>
    </source>
</evidence>
<dbReference type="PANTHER" id="PTHR11476:SF7">
    <property type="entry name" value="HISTIDINE--TRNA LIGASE"/>
    <property type="match status" value="1"/>
</dbReference>
<dbReference type="PANTHER" id="PTHR11476">
    <property type="entry name" value="HISTIDYL-TRNA SYNTHETASE"/>
    <property type="match status" value="1"/>
</dbReference>
<dbReference type="OrthoDB" id="1906957at2759"/>
<proteinExistence type="predicted"/>
<dbReference type="SUPFAM" id="SSF55681">
    <property type="entry name" value="Class II aaRS and biotin synthetases"/>
    <property type="match status" value="1"/>
</dbReference>
<dbReference type="InterPro" id="IPR045864">
    <property type="entry name" value="aa-tRNA-synth_II/BPL/LPL"/>
</dbReference>
<dbReference type="GO" id="GO:0006427">
    <property type="term" value="P:histidyl-tRNA aminoacylation"/>
    <property type="evidence" value="ECO:0007669"/>
    <property type="project" value="TreeGrafter"/>
</dbReference>
<dbReference type="EMBL" id="KE646964">
    <property type="protein sequence ID" value="EQB62178.1"/>
    <property type="molecule type" value="Genomic_DNA"/>
</dbReference>
<dbReference type="GO" id="GO:0032543">
    <property type="term" value="P:mitochondrial translation"/>
    <property type="evidence" value="ECO:0007669"/>
    <property type="project" value="TreeGrafter"/>
</dbReference>
<evidence type="ECO:0000259" key="1">
    <source>
        <dbReference type="Pfam" id="PF13393"/>
    </source>
</evidence>
<dbReference type="GO" id="GO:0003723">
    <property type="term" value="F:RNA binding"/>
    <property type="evidence" value="ECO:0007669"/>
    <property type="project" value="TreeGrafter"/>
</dbReference>
<dbReference type="GO" id="GO:0005739">
    <property type="term" value="C:mitochondrion"/>
    <property type="evidence" value="ECO:0007669"/>
    <property type="project" value="TreeGrafter"/>
</dbReference>
<dbReference type="VEuPathDB" id="MicrosporidiaDB:NAPIS_ORF00237"/>
<gene>
    <name evidence="2" type="ORF">NAPIS_ORF00237</name>
</gene>